<dbReference type="EMBL" id="CABPRJ010000960">
    <property type="protein sequence ID" value="VVC32866.1"/>
    <property type="molecule type" value="Genomic_DNA"/>
</dbReference>
<dbReference type="PANTHER" id="PTHR15109">
    <property type="entry name" value="AGAP004327-PA"/>
    <property type="match status" value="1"/>
</dbReference>
<protein>
    <recommendedName>
        <fullName evidence="4">FAM193 C-terminal domain-containing protein</fullName>
    </recommendedName>
</protein>
<feature type="compositionally biased region" description="Polar residues" evidence="1">
    <location>
        <begin position="604"/>
        <end position="614"/>
    </location>
</feature>
<name>A0A5E4MKX5_9HEMI</name>
<feature type="compositionally biased region" description="Low complexity" evidence="1">
    <location>
        <begin position="516"/>
        <end position="526"/>
    </location>
</feature>
<gene>
    <name evidence="2" type="ORF">CINCED_3A003595</name>
</gene>
<feature type="compositionally biased region" description="Basic residues" evidence="1">
    <location>
        <begin position="1152"/>
        <end position="1163"/>
    </location>
</feature>
<sequence length="1175" mass="133630">MSITVAVNAADSINGSQAVCQSGHLDCNEYNGGGSSGSGGGVDDDDMAVFEHEKHQHELIGSHLNQKEKDCCFNIRDIHRNKQLNEDNDIQNWEGKWKSLMSYIRTVYRMSLDGVEVERYPSHNIFREAAYESRHCDSYHVFQNVENLVMEFVSEARTRQAKILESKSKNTPEMPQVFVFCLLESYRRLMAATDHLKNVIKPIEEFHLSKFNLSWRMMNQYLYHSRLYADRTVYHLVTTFIEQVLSKSALSQSLIRDYTKFVKEVKLNISEWAEARSCIHNIKCNEVWAMTAKKCKEPIFKDEHDLYPPSPLSTDDLIIDLTIPTPPQSPAPEYQEREENDDCITVDDDTSSNYCDCMSDSVTGDSQQNCSEDFDHYEKCLQESAELNSIAFSYSNMKEKMLCFYNAKILSEEKKQQPSFIVGTVVKNLGKMNACPDVVLVKETKPVNVKCPPAIDKDVTCKVDVEQLPKRRHPYPNVSKPSEPAPKPSNRPLHGHSCHKHTEHVKRMHHHDEISECSSGRSSQDDSCSERSTSSPRQCDCCYCEVFGHGLPSMAPVSRNYQEMRDRLRNLYLLKKAKQNVHPTNDTVKQKQKETNVHKPQPVHPTNQASQPSDKSGALKGATKKKKEDPILTDIVNGNVKLKNDDAPLCNKPIDELVNFIEGNKATNEKRAAKKARRREKKEELERIKKEEEAERKRIEEEHKKQEMERLKREEALKKEKKKGKNQSKQQKQNQQPKQTTNGKTQQLSKQHIQQSTQSSKKKNKQLQGNSKETKLTKKNDKSKKDNVEHEKMVTINRDSDSSKVTITFRGAVEDDVLCTLYDNEAIKAIQRLCDKNKQSQDQIEEKPNKKKRNRKKKQTEQLETQLNPKPVESVLITNKNAPKLPTNMKWYCSPDVNITPVPKTTNTIQPQPNTVLIKRTTTTNNNNNKVFARPMPPPSQPLPLTSPTAIQINEAVNKISSSSAPIDIDKLQLPPGITITKLDPSDYKPPRDIQQSTEKPKPTLQFPFSSSAAVAPFSMQQNAQNNVVVVKTDGYDETAEWSGAESKRSRRRKKINGTNIDDTNSENIQPGFTITKNLSTRSPCNDEGKNIAGQISTNTPRTMPLPVIIQRHGGIVTIRNPLYQRNDDAILTETNDSRVDGGDDDDANPSGKRRRRRRRAKGGSKQTDVEGELC</sequence>
<feature type="compositionally biased region" description="Low complexity" evidence="1">
    <location>
        <begin position="727"/>
        <end position="759"/>
    </location>
</feature>
<feature type="compositionally biased region" description="Basic and acidic residues" evidence="1">
    <location>
        <begin position="772"/>
        <end position="802"/>
    </location>
</feature>
<feature type="region of interest" description="Disordered" evidence="1">
    <location>
        <begin position="835"/>
        <end position="865"/>
    </location>
</feature>
<keyword evidence="3" id="KW-1185">Reference proteome</keyword>
<feature type="region of interest" description="Disordered" evidence="1">
    <location>
        <begin position="470"/>
        <end position="537"/>
    </location>
</feature>
<evidence type="ECO:0000313" key="3">
    <source>
        <dbReference type="Proteomes" id="UP000325440"/>
    </source>
</evidence>
<feature type="region of interest" description="Disordered" evidence="1">
    <location>
        <begin position="978"/>
        <end position="1007"/>
    </location>
</feature>
<feature type="compositionally biased region" description="Basic and acidic residues" evidence="1">
    <location>
        <begin position="681"/>
        <end position="718"/>
    </location>
</feature>
<feature type="compositionally biased region" description="Basic residues" evidence="1">
    <location>
        <begin position="493"/>
        <end position="509"/>
    </location>
</feature>
<organism evidence="2 3">
    <name type="scientific">Cinara cedri</name>
    <dbReference type="NCBI Taxonomy" id="506608"/>
    <lineage>
        <taxon>Eukaryota</taxon>
        <taxon>Metazoa</taxon>
        <taxon>Ecdysozoa</taxon>
        <taxon>Arthropoda</taxon>
        <taxon>Hexapoda</taxon>
        <taxon>Insecta</taxon>
        <taxon>Pterygota</taxon>
        <taxon>Neoptera</taxon>
        <taxon>Paraneoptera</taxon>
        <taxon>Hemiptera</taxon>
        <taxon>Sternorrhyncha</taxon>
        <taxon>Aphidomorpha</taxon>
        <taxon>Aphidoidea</taxon>
        <taxon>Aphididae</taxon>
        <taxon>Lachninae</taxon>
        <taxon>Cinara</taxon>
    </lineage>
</organism>
<dbReference type="PANTHER" id="PTHR15109:SF4">
    <property type="entry name" value="FAM193 C-TERMINAL DOMAIN-CONTAINING PROTEIN"/>
    <property type="match status" value="1"/>
</dbReference>
<dbReference type="OrthoDB" id="10044608at2759"/>
<evidence type="ECO:0000313" key="2">
    <source>
        <dbReference type="EMBL" id="VVC32866.1"/>
    </source>
</evidence>
<accession>A0A5E4MKX5</accession>
<feature type="compositionally biased region" description="Polar residues" evidence="1">
    <location>
        <begin position="1057"/>
        <end position="1084"/>
    </location>
</feature>
<proteinExistence type="predicted"/>
<feature type="region of interest" description="Disordered" evidence="1">
    <location>
        <begin position="1133"/>
        <end position="1175"/>
    </location>
</feature>
<feature type="compositionally biased region" description="Basic residues" evidence="1">
    <location>
        <begin position="849"/>
        <end position="858"/>
    </location>
</feature>
<dbReference type="Proteomes" id="UP000325440">
    <property type="component" value="Unassembled WGS sequence"/>
</dbReference>
<evidence type="ECO:0000256" key="1">
    <source>
        <dbReference type="SAM" id="MobiDB-lite"/>
    </source>
</evidence>
<feature type="region of interest" description="Disordered" evidence="1">
    <location>
        <begin position="1042"/>
        <end position="1102"/>
    </location>
</feature>
<feature type="compositionally biased region" description="Basic and acidic residues" evidence="1">
    <location>
        <begin position="588"/>
        <end position="597"/>
    </location>
</feature>
<feature type="region of interest" description="Disordered" evidence="1">
    <location>
        <begin position="576"/>
        <end position="627"/>
    </location>
</feature>
<evidence type="ECO:0008006" key="4">
    <source>
        <dbReference type="Google" id="ProtNLM"/>
    </source>
</evidence>
<dbReference type="AlphaFoldDB" id="A0A5E4MKX5"/>
<dbReference type="InterPro" id="IPR029717">
    <property type="entry name" value="FAM193"/>
</dbReference>
<feature type="compositionally biased region" description="Basic and acidic residues" evidence="1">
    <location>
        <begin position="835"/>
        <end position="848"/>
    </location>
</feature>
<reference evidence="2 3" key="1">
    <citation type="submission" date="2019-08" db="EMBL/GenBank/DDBJ databases">
        <authorList>
            <person name="Alioto T."/>
            <person name="Alioto T."/>
            <person name="Gomez Garrido J."/>
        </authorList>
    </citation>
    <scope>NUCLEOTIDE SEQUENCE [LARGE SCALE GENOMIC DNA]</scope>
</reference>
<feature type="region of interest" description="Disordered" evidence="1">
    <location>
        <begin position="668"/>
        <end position="802"/>
    </location>
</feature>